<keyword evidence="4" id="KW-0862">Zinc</keyword>
<dbReference type="STRING" id="6210.W6V3M5"/>
<dbReference type="CDD" id="cd21551">
    <property type="entry name" value="VEFS-box_SUZ12"/>
    <property type="match status" value="1"/>
</dbReference>
<dbReference type="GeneID" id="36340177"/>
<dbReference type="GO" id="GO:0008270">
    <property type="term" value="F:zinc ion binding"/>
    <property type="evidence" value="ECO:0007669"/>
    <property type="project" value="UniProtKB-KW"/>
</dbReference>
<evidence type="ECO:0000256" key="5">
    <source>
        <dbReference type="ARBA" id="ARBA00023015"/>
    </source>
</evidence>
<comment type="similarity">
    <text evidence="1">Belongs to the VEFS (VRN2-EMF2-FIS2-SU(Z)12) family.</text>
</comment>
<protein>
    <submittedName>
        <fullName evidence="9">Polycomb protein Suz12</fullName>
    </submittedName>
</protein>
<evidence type="ECO:0000256" key="6">
    <source>
        <dbReference type="ARBA" id="ARBA00023163"/>
    </source>
</evidence>
<dbReference type="InterPro" id="IPR019135">
    <property type="entry name" value="Polycomb_protein_VEFS-Box"/>
</dbReference>
<evidence type="ECO:0000256" key="1">
    <source>
        <dbReference type="ARBA" id="ARBA00007416"/>
    </source>
</evidence>
<dbReference type="OMA" id="LDEYSRW"/>
<feature type="region of interest" description="Disordered" evidence="7">
    <location>
        <begin position="65"/>
        <end position="93"/>
    </location>
</feature>
<feature type="domain" description="Polycomb protein VEFS-Box" evidence="8">
    <location>
        <begin position="815"/>
        <end position="933"/>
    </location>
</feature>
<evidence type="ECO:0000313" key="9">
    <source>
        <dbReference type="EMBL" id="EUB60629.1"/>
    </source>
</evidence>
<evidence type="ECO:0000256" key="7">
    <source>
        <dbReference type="SAM" id="MobiDB-lite"/>
    </source>
</evidence>
<name>W6V3M5_ECHGR</name>
<evidence type="ECO:0000256" key="4">
    <source>
        <dbReference type="ARBA" id="ARBA00022833"/>
    </source>
</evidence>
<dbReference type="KEGG" id="egl:EGR_04462"/>
<dbReference type="PANTHER" id="PTHR22597:SF0">
    <property type="entry name" value="POLYCOMB PROTEIN SUZ12"/>
    <property type="match status" value="1"/>
</dbReference>
<dbReference type="GO" id="GO:0035098">
    <property type="term" value="C:ESC/E(Z) complex"/>
    <property type="evidence" value="ECO:0007669"/>
    <property type="project" value="TreeGrafter"/>
</dbReference>
<dbReference type="GO" id="GO:0031490">
    <property type="term" value="F:chromatin DNA binding"/>
    <property type="evidence" value="ECO:0007669"/>
    <property type="project" value="TreeGrafter"/>
</dbReference>
<keyword evidence="10" id="KW-1185">Reference proteome</keyword>
<evidence type="ECO:0000256" key="2">
    <source>
        <dbReference type="ARBA" id="ARBA00022723"/>
    </source>
</evidence>
<feature type="region of interest" description="Disordered" evidence="7">
    <location>
        <begin position="490"/>
        <end position="532"/>
    </location>
</feature>
<dbReference type="GO" id="GO:0016586">
    <property type="term" value="C:RSC-type complex"/>
    <property type="evidence" value="ECO:0007669"/>
    <property type="project" value="TreeGrafter"/>
</dbReference>
<reference evidence="9 10" key="1">
    <citation type="journal article" date="2013" name="Nat. Genet.">
        <title>The genome of the hydatid tapeworm Echinococcus granulosus.</title>
        <authorList>
            <person name="Zheng H."/>
            <person name="Zhang W."/>
            <person name="Zhang L."/>
            <person name="Zhang Z."/>
            <person name="Li J."/>
            <person name="Lu G."/>
            <person name="Zhu Y."/>
            <person name="Wang Y."/>
            <person name="Huang Y."/>
            <person name="Liu J."/>
            <person name="Kang H."/>
            <person name="Chen J."/>
            <person name="Wang L."/>
            <person name="Chen A."/>
            <person name="Yu S."/>
            <person name="Gao Z."/>
            <person name="Jin L."/>
            <person name="Gu W."/>
            <person name="Wang Z."/>
            <person name="Zhao L."/>
            <person name="Shi B."/>
            <person name="Wen H."/>
            <person name="Lin R."/>
            <person name="Jones M.K."/>
            <person name="Brejova B."/>
            <person name="Vinar T."/>
            <person name="Zhao G."/>
            <person name="McManus D.P."/>
            <person name="Chen Z."/>
            <person name="Zhou Y."/>
            <person name="Wang S."/>
        </authorList>
    </citation>
    <scope>NUCLEOTIDE SEQUENCE [LARGE SCALE GENOMIC DNA]</scope>
</reference>
<keyword evidence="2" id="KW-0479">Metal-binding</keyword>
<dbReference type="Pfam" id="PF09733">
    <property type="entry name" value="VEFS-Box"/>
    <property type="match status" value="1"/>
</dbReference>
<organism evidence="9 10">
    <name type="scientific">Echinococcus granulosus</name>
    <name type="common">Hydatid tapeworm</name>
    <dbReference type="NCBI Taxonomy" id="6210"/>
    <lineage>
        <taxon>Eukaryota</taxon>
        <taxon>Metazoa</taxon>
        <taxon>Spiralia</taxon>
        <taxon>Lophotrochozoa</taxon>
        <taxon>Platyhelminthes</taxon>
        <taxon>Cestoda</taxon>
        <taxon>Eucestoda</taxon>
        <taxon>Cyclophyllidea</taxon>
        <taxon>Taeniidae</taxon>
        <taxon>Echinococcus</taxon>
        <taxon>Echinococcus granulosus group</taxon>
    </lineage>
</organism>
<evidence type="ECO:0000256" key="3">
    <source>
        <dbReference type="ARBA" id="ARBA00022771"/>
    </source>
</evidence>
<feature type="compositionally biased region" description="Low complexity" evidence="7">
    <location>
        <begin position="521"/>
        <end position="532"/>
    </location>
</feature>
<feature type="region of interest" description="Disordered" evidence="7">
    <location>
        <begin position="171"/>
        <end position="199"/>
    </location>
</feature>
<dbReference type="RefSeq" id="XP_024351825.1">
    <property type="nucleotide sequence ID" value="XM_024493711.1"/>
</dbReference>
<comment type="caution">
    <text evidence="9">The sequence shown here is derived from an EMBL/GenBank/DDBJ whole genome shotgun (WGS) entry which is preliminary data.</text>
</comment>
<accession>W6V3M5</accession>
<dbReference type="Proteomes" id="UP000019149">
    <property type="component" value="Unassembled WGS sequence"/>
</dbReference>
<proteinExistence type="inferred from homology"/>
<feature type="compositionally biased region" description="Polar residues" evidence="7">
    <location>
        <begin position="189"/>
        <end position="199"/>
    </location>
</feature>
<evidence type="ECO:0000313" key="10">
    <source>
        <dbReference type="Proteomes" id="UP000019149"/>
    </source>
</evidence>
<keyword evidence="6" id="KW-0804">Transcription</keyword>
<sequence>MSAERINGRVHLPLLLPKPPSSHVLNSTVVSATSNESEQVNEIKPRCRVVRGRRRTIRTSRSIKPVILENGTGSPSATTEGTTTNGENGSSSRVTEIATQLSGAECQANYEEFVRTFAVPTHLYRYLANRHRAKPTYLTRNLRYMHPTGRSCVRRRETLEEVAARLSSAETMQSAGLSRPKRSIKLGSNGPSAVSNGLSTEHQWPDEIEIIMEGFSDSEKENDWVTVESSVNLFSRVAWAWRRNFCPLDSLVLVSRDVACNCNGETPSTSAIRPALVPSARFRIVDVLRTAAALDNAPPTEALVSTICSRASSAQLELEVHVIERRRARHINGAEAGEPLGQTAYPVVYSTSSLPLFFTPEPGSTASSFLLTPGIYELRLGIQAAPIPIPEECITLPISLPSRSVMALEGGTPTAGNGDHRVGFQGSSSIFPRSPKGAACAALDEYSRWPHLRFRVIWHSISSFSPFPISIPRPHPVKGTRNPLKRLLSELEGSPPSKVPKLQLQDEGETVKAEEEEEEPNNYSSNSNSCSSTSTSIDVIYLFFYGGDEKRILQWTKTRDMICPWCKLDCRRGGEDTFKLNGWNPSSPLCPVSTGIESFSCGDVCEHIRELESDRIGLKIAKRQILIPTYTTPTTENEESVRKSNGYKVYPSCLMAHLRCCHPRFRFSGSWQRETSHLVLEVTLDESYDGSNDCVPRTYRPSTDSAPDNGVDVCLTETSASRNPHHLPLVGGWTGYCGEAENNLRDARKVATSRFLQRRRRQPLKRLPFSQLIYWRGVERFSGSGQELTGEIASMSAAAAAAMAVAVAAAGPLEVGHKRVYFHTTTLQPIEPTAFDDCDSEDEDAPQWLRDHYQRKVEEFTDVNKGEKEFMQIWNAFLLSIRPSETVVSDSQMGHLLLAFVQRYSDRLHRRRLRNNFILHLANLYDYGLVAPSLMRKVTCAFDDLKPSSR</sequence>
<evidence type="ECO:0000259" key="8">
    <source>
        <dbReference type="Pfam" id="PF09733"/>
    </source>
</evidence>
<dbReference type="AlphaFoldDB" id="W6V3M5"/>
<dbReference type="PANTHER" id="PTHR22597">
    <property type="entry name" value="POLYCOMB GROUP PROTEIN"/>
    <property type="match status" value="1"/>
</dbReference>
<dbReference type="EMBL" id="APAU02000028">
    <property type="protein sequence ID" value="EUB60629.1"/>
    <property type="molecule type" value="Genomic_DNA"/>
</dbReference>
<gene>
    <name evidence="9" type="ORF">EGR_04462</name>
</gene>
<dbReference type="CTD" id="36340177"/>
<dbReference type="OrthoDB" id="166746at2759"/>
<feature type="compositionally biased region" description="Low complexity" evidence="7">
    <location>
        <begin position="71"/>
        <end position="92"/>
    </location>
</feature>
<keyword evidence="3" id="KW-0863">Zinc-finger</keyword>
<keyword evidence="5" id="KW-0805">Transcription regulation</keyword>